<name>A0A183NJU6_9TREM</name>
<protein>
    <submittedName>
        <fullName evidence="1">Uncharacterized protein</fullName>
    </submittedName>
</protein>
<proteinExistence type="predicted"/>
<sequence length="151" mass="17697">IFDPDKITDLYLLIECSDYGLPSLTTIQTIHFEIIHTFNDLHSLLNISHIQIINQFIIHDINCNYFNDIQKNSNKKSIFSYYDHLSLSKLIYPIILNPVYMEAKSSICLILMKGIQIHQQLFSIIVKTNYETNDNYQIIYELIKEIPNGEL</sequence>
<organism evidence="1 2">
    <name type="scientific">Schistosoma mattheei</name>
    <dbReference type="NCBI Taxonomy" id="31246"/>
    <lineage>
        <taxon>Eukaryota</taxon>
        <taxon>Metazoa</taxon>
        <taxon>Spiralia</taxon>
        <taxon>Lophotrochozoa</taxon>
        <taxon>Platyhelminthes</taxon>
        <taxon>Trematoda</taxon>
        <taxon>Digenea</taxon>
        <taxon>Strigeidida</taxon>
        <taxon>Schistosomatoidea</taxon>
        <taxon>Schistosomatidae</taxon>
        <taxon>Schistosoma</taxon>
    </lineage>
</organism>
<evidence type="ECO:0000313" key="1">
    <source>
        <dbReference type="EMBL" id="VDO86552.1"/>
    </source>
</evidence>
<evidence type="ECO:0000313" key="2">
    <source>
        <dbReference type="Proteomes" id="UP000269396"/>
    </source>
</evidence>
<keyword evidence="2" id="KW-1185">Reference proteome</keyword>
<reference evidence="1 2" key="1">
    <citation type="submission" date="2018-11" db="EMBL/GenBank/DDBJ databases">
        <authorList>
            <consortium name="Pathogen Informatics"/>
        </authorList>
    </citation>
    <scope>NUCLEOTIDE SEQUENCE [LARGE SCALE GENOMIC DNA]</scope>
    <source>
        <strain>Denwood</strain>
        <strain evidence="2">Zambia</strain>
    </source>
</reference>
<dbReference type="EMBL" id="UZAL01003246">
    <property type="protein sequence ID" value="VDO86552.1"/>
    <property type="molecule type" value="Genomic_DNA"/>
</dbReference>
<gene>
    <name evidence="1" type="ORF">SMTD_LOCUS2382</name>
</gene>
<dbReference type="Proteomes" id="UP000269396">
    <property type="component" value="Unassembled WGS sequence"/>
</dbReference>
<dbReference type="STRING" id="31246.A0A183NJU6"/>
<accession>A0A183NJU6</accession>
<feature type="non-terminal residue" evidence="1">
    <location>
        <position position="1"/>
    </location>
</feature>
<dbReference type="AlphaFoldDB" id="A0A183NJU6"/>